<evidence type="ECO:0000256" key="3">
    <source>
        <dbReference type="ARBA" id="ARBA00023237"/>
    </source>
</evidence>
<dbReference type="Gene3D" id="2.40.170.20">
    <property type="entry name" value="TonB-dependent receptor, beta-barrel domain"/>
    <property type="match status" value="1"/>
</dbReference>
<organism evidence="4">
    <name type="scientific">marine metagenome</name>
    <dbReference type="NCBI Taxonomy" id="408172"/>
    <lineage>
        <taxon>unclassified sequences</taxon>
        <taxon>metagenomes</taxon>
        <taxon>ecological metagenomes</taxon>
    </lineage>
</organism>
<evidence type="ECO:0008006" key="5">
    <source>
        <dbReference type="Google" id="ProtNLM"/>
    </source>
</evidence>
<name>A0A383BJZ0_9ZZZZ</name>
<keyword evidence="2" id="KW-0472">Membrane</keyword>
<dbReference type="GO" id="GO:0009279">
    <property type="term" value="C:cell outer membrane"/>
    <property type="evidence" value="ECO:0007669"/>
    <property type="project" value="UniProtKB-SubCell"/>
</dbReference>
<evidence type="ECO:0000256" key="2">
    <source>
        <dbReference type="ARBA" id="ARBA00023136"/>
    </source>
</evidence>
<gene>
    <name evidence="4" type="ORF">METZ01_LOCUS472539</name>
</gene>
<sequence>NTKIWADTLGNYSPYSPYFYFDCGTDQLCYGDEGYVAADTNGTEGNRIWDNGEQTTAEIADATRNAYVIFKQSEWLYKISPRFGISHVISDGATFTFNYGLYYQTPIYEYIYRNVNKLEDPGQTFEDAGQENSSIGNATMTAGRTESYEIAFNTQMSREWAFSAGLWVKNMSQLTTASQHNSGVYEYKVTENGDFGTAIGFDFTVEIRKEFFNAMIQYTFSTATASSEYDAAAFGEVEVDAPKAE</sequence>
<evidence type="ECO:0000256" key="1">
    <source>
        <dbReference type="ARBA" id="ARBA00004442"/>
    </source>
</evidence>
<evidence type="ECO:0000313" key="4">
    <source>
        <dbReference type="EMBL" id="SVE19685.1"/>
    </source>
</evidence>
<reference evidence="4" key="1">
    <citation type="submission" date="2018-05" db="EMBL/GenBank/DDBJ databases">
        <authorList>
            <person name="Lanie J.A."/>
            <person name="Ng W.-L."/>
            <person name="Kazmierczak K.M."/>
            <person name="Andrzejewski T.M."/>
            <person name="Davidsen T.M."/>
            <person name="Wayne K.J."/>
            <person name="Tettelin H."/>
            <person name="Glass J.I."/>
            <person name="Rusch D."/>
            <person name="Podicherti R."/>
            <person name="Tsui H.-C.T."/>
            <person name="Winkler M.E."/>
        </authorList>
    </citation>
    <scope>NUCLEOTIDE SEQUENCE</scope>
</reference>
<proteinExistence type="predicted"/>
<protein>
    <recommendedName>
        <fullName evidence="5">TonB-dependent receptor-like beta-barrel domain-containing protein</fullName>
    </recommendedName>
</protein>
<comment type="subcellular location">
    <subcellularLocation>
        <location evidence="1">Cell outer membrane</location>
    </subcellularLocation>
</comment>
<feature type="non-terminal residue" evidence="4">
    <location>
        <position position="1"/>
    </location>
</feature>
<feature type="non-terminal residue" evidence="4">
    <location>
        <position position="245"/>
    </location>
</feature>
<dbReference type="SUPFAM" id="SSF56935">
    <property type="entry name" value="Porins"/>
    <property type="match status" value="1"/>
</dbReference>
<keyword evidence="3" id="KW-0998">Cell outer membrane</keyword>
<dbReference type="InterPro" id="IPR036942">
    <property type="entry name" value="Beta-barrel_TonB_sf"/>
</dbReference>
<accession>A0A383BJZ0</accession>
<dbReference type="AlphaFoldDB" id="A0A383BJZ0"/>
<dbReference type="EMBL" id="UINC01200686">
    <property type="protein sequence ID" value="SVE19685.1"/>
    <property type="molecule type" value="Genomic_DNA"/>
</dbReference>